<sequence length="348" mass="38512">MVEALEKLRLDTETKDMIAQGALKATLDQMEEAADGIMNNFKDVKNVVNLLTPSLKSMQTRINALHLHLTTPPPSTMPNPNPNPNHNITTIPSLYSDTQRSSPMAQSAQTCSALVNDLGIQAIIKDQLFPILVPYLPISSTLEAPAALHNIEQENGIATGSLIQAKWDGVYHKQEKFFPRKDKKEAITCMHCQLWGHIARDCNANEDTWVTHTEPQNVTTPTSSTVTCKEFEQHCANLNAKLPENLMPYYPTNVEWTQASLPPKAHLPQRERVAKPKTTQGGGMRQTTLNNLGYGSLQIRPVPMRQQHGELPPPQVALPTHTTLPTPSPPSTSNPSNKMNSCLERTSQ</sequence>
<reference evidence="3 4" key="1">
    <citation type="submission" date="2014-04" db="EMBL/GenBank/DDBJ databases">
        <authorList>
            <consortium name="DOE Joint Genome Institute"/>
            <person name="Kuo A."/>
            <person name="Kohler A."/>
            <person name="Jargeat P."/>
            <person name="Nagy L.G."/>
            <person name="Floudas D."/>
            <person name="Copeland A."/>
            <person name="Barry K.W."/>
            <person name="Cichocki N."/>
            <person name="Veneault-Fourrey C."/>
            <person name="LaButti K."/>
            <person name="Lindquist E.A."/>
            <person name="Lipzen A."/>
            <person name="Lundell T."/>
            <person name="Morin E."/>
            <person name="Murat C."/>
            <person name="Sun H."/>
            <person name="Tunlid A."/>
            <person name="Henrissat B."/>
            <person name="Grigoriev I.V."/>
            <person name="Hibbett D.S."/>
            <person name="Martin F."/>
            <person name="Nordberg H.P."/>
            <person name="Cantor M.N."/>
            <person name="Hua S.X."/>
        </authorList>
    </citation>
    <scope>NUCLEOTIDE SEQUENCE [LARGE SCALE GENOMIC DNA]</scope>
    <source>
        <strain evidence="3 4">Ve08.2h10</strain>
    </source>
</reference>
<keyword evidence="4" id="KW-1185">Reference proteome</keyword>
<dbReference type="OrthoDB" id="4230923at2759"/>
<evidence type="ECO:0008006" key="5">
    <source>
        <dbReference type="Google" id="ProtNLM"/>
    </source>
</evidence>
<dbReference type="GO" id="GO:0006397">
    <property type="term" value="P:mRNA processing"/>
    <property type="evidence" value="ECO:0007669"/>
    <property type="project" value="UniProtKB-KW"/>
</dbReference>
<dbReference type="GO" id="GO:0003676">
    <property type="term" value="F:nucleic acid binding"/>
    <property type="evidence" value="ECO:0007669"/>
    <property type="project" value="InterPro"/>
</dbReference>
<dbReference type="HOGENOM" id="CLU_797165_0_0_1"/>
<organism evidence="3 4">
    <name type="scientific">Paxillus rubicundulus Ve08.2h10</name>
    <dbReference type="NCBI Taxonomy" id="930991"/>
    <lineage>
        <taxon>Eukaryota</taxon>
        <taxon>Fungi</taxon>
        <taxon>Dikarya</taxon>
        <taxon>Basidiomycota</taxon>
        <taxon>Agaricomycotina</taxon>
        <taxon>Agaricomycetes</taxon>
        <taxon>Agaricomycetidae</taxon>
        <taxon>Boletales</taxon>
        <taxon>Paxilineae</taxon>
        <taxon>Paxillaceae</taxon>
        <taxon>Paxillus</taxon>
    </lineage>
</organism>
<protein>
    <recommendedName>
        <fullName evidence="5">CCHC-type domain-containing protein</fullName>
    </recommendedName>
</protein>
<feature type="compositionally biased region" description="Polar residues" evidence="2">
    <location>
        <begin position="338"/>
        <end position="348"/>
    </location>
</feature>
<dbReference type="GO" id="GO:0008270">
    <property type="term" value="F:zinc ion binding"/>
    <property type="evidence" value="ECO:0007669"/>
    <property type="project" value="InterPro"/>
</dbReference>
<dbReference type="SUPFAM" id="SSF57756">
    <property type="entry name" value="Retrovirus zinc finger-like domains"/>
    <property type="match status" value="1"/>
</dbReference>
<gene>
    <name evidence="3" type="ORF">PAXRUDRAFT_27641</name>
</gene>
<proteinExistence type="predicted"/>
<evidence type="ECO:0000313" key="3">
    <source>
        <dbReference type="EMBL" id="KIK82249.1"/>
    </source>
</evidence>
<dbReference type="AlphaFoldDB" id="A0A0D0DKJ8"/>
<name>A0A0D0DKJ8_9AGAM</name>
<dbReference type="InterPro" id="IPR036875">
    <property type="entry name" value="Znf_CCHC_sf"/>
</dbReference>
<dbReference type="EMBL" id="KN825653">
    <property type="protein sequence ID" value="KIK82249.1"/>
    <property type="molecule type" value="Genomic_DNA"/>
</dbReference>
<keyword evidence="1" id="KW-0507">mRNA processing</keyword>
<dbReference type="Proteomes" id="UP000054538">
    <property type="component" value="Unassembled WGS sequence"/>
</dbReference>
<feature type="region of interest" description="Disordered" evidence="2">
    <location>
        <begin position="305"/>
        <end position="348"/>
    </location>
</feature>
<evidence type="ECO:0000256" key="2">
    <source>
        <dbReference type="SAM" id="MobiDB-lite"/>
    </source>
</evidence>
<dbReference type="InParanoid" id="A0A0D0DKJ8"/>
<accession>A0A0D0DKJ8</accession>
<evidence type="ECO:0000313" key="4">
    <source>
        <dbReference type="Proteomes" id="UP000054538"/>
    </source>
</evidence>
<evidence type="ECO:0000256" key="1">
    <source>
        <dbReference type="ARBA" id="ARBA00022664"/>
    </source>
</evidence>
<reference evidence="4" key="2">
    <citation type="submission" date="2015-01" db="EMBL/GenBank/DDBJ databases">
        <title>Evolutionary Origins and Diversification of the Mycorrhizal Mutualists.</title>
        <authorList>
            <consortium name="DOE Joint Genome Institute"/>
            <consortium name="Mycorrhizal Genomics Consortium"/>
            <person name="Kohler A."/>
            <person name="Kuo A."/>
            <person name="Nagy L.G."/>
            <person name="Floudas D."/>
            <person name="Copeland A."/>
            <person name="Barry K.W."/>
            <person name="Cichocki N."/>
            <person name="Veneault-Fourrey C."/>
            <person name="LaButti K."/>
            <person name="Lindquist E.A."/>
            <person name="Lipzen A."/>
            <person name="Lundell T."/>
            <person name="Morin E."/>
            <person name="Murat C."/>
            <person name="Riley R."/>
            <person name="Ohm R."/>
            <person name="Sun H."/>
            <person name="Tunlid A."/>
            <person name="Henrissat B."/>
            <person name="Grigoriev I.V."/>
            <person name="Hibbett D.S."/>
            <person name="Martin F."/>
        </authorList>
    </citation>
    <scope>NUCLEOTIDE SEQUENCE [LARGE SCALE GENOMIC DNA]</scope>
    <source>
        <strain evidence="4">Ve08.2h10</strain>
    </source>
</reference>